<feature type="domain" description="Transglutaminase-like" evidence="2">
    <location>
        <begin position="438"/>
        <end position="533"/>
    </location>
</feature>
<geneLocation type="plasmid" evidence="3 4">
    <name>pRUMAL01</name>
</geneLocation>
<dbReference type="EMBL" id="CP002404">
    <property type="protein sequence ID" value="ADU24004.1"/>
    <property type="molecule type" value="Genomic_DNA"/>
</dbReference>
<dbReference type="SUPFAM" id="SSF52058">
    <property type="entry name" value="L domain-like"/>
    <property type="match status" value="2"/>
</dbReference>
<dbReference type="Pfam" id="PF01841">
    <property type="entry name" value="Transglut_core"/>
    <property type="match status" value="1"/>
</dbReference>
<feature type="chain" id="PRO_5003210062" evidence="1">
    <location>
        <begin position="27"/>
        <end position="649"/>
    </location>
</feature>
<dbReference type="SUPFAM" id="SSF54001">
    <property type="entry name" value="Cysteine proteinases"/>
    <property type="match status" value="1"/>
</dbReference>
<sequence length="649" mass="71074" precursor="true">MNINIKSKRIIAGVMALSIVSSGAIASESSVIGRLILLNSLSASAGTVYGDWEYEVTGDHTAKLVKYTGSDAEISIPQGIDGHSITELGENLFSNNTNIKSVKIPRGIQSIPGYCFSNASNLESVVMPLGVTKIERGAFMNAKSLTSIALPLSVDTIESSAFTGSGITSINMRDVNEFGKRIFTDCKNLKDVVLPDGITIIPESTFENCIGIESIILPDDLITIEKNAFKGCTNLTEINAPDSLTTIKNSAFMNCSKLKKTPCSESTVSIEFAAFRNCTGLESVSFSNSPTSIGSYAFAGCEKLEYISIPDSVEKIDSDAFSECKGIRSIDLDVNSATKFGGYCFKGCSSVENINVSDFDILAGLFDKRTFSGCKELRTINNESPVILNGDNTEPEFTEKYRSVIIENFDAIDDSELGFFNDYLEAEVKYVVSTNITDDMSDMEKIKTLHDWLCNKVFYKYIKKNSKYTPDTSNYTQVDSSAFIRNSTVCAGYAKALTLLLNESGVEAYLLVNFSEHAWCMVRVGDHYFHLDATHDDSGSDPNGTIGYDHFLISDTDVKKCSSGHSSWAIDAPTSRYKYTIPDEIPKCLYSVGDVNKDGVINDDDADLIWYYCNGDIGSIDLVLADTNFDGKVDWDDYLAALKRKLPRG</sequence>
<dbReference type="RefSeq" id="WP_013483553.1">
    <property type="nucleotide sequence ID" value="NC_014824.1"/>
</dbReference>
<dbReference type="KEGG" id="ral:Rumal_3563"/>
<dbReference type="PANTHER" id="PTHR45661:SF3">
    <property type="entry name" value="IG-LIKE DOMAIN-CONTAINING PROTEIN"/>
    <property type="match status" value="1"/>
</dbReference>
<dbReference type="CDD" id="cd14256">
    <property type="entry name" value="Dockerin_I"/>
    <property type="match status" value="1"/>
</dbReference>
<dbReference type="InterPro" id="IPR002105">
    <property type="entry name" value="Dockerin_1_rpt"/>
</dbReference>
<dbReference type="GO" id="GO:0004553">
    <property type="term" value="F:hydrolase activity, hydrolyzing O-glycosyl compounds"/>
    <property type="evidence" value="ECO:0007669"/>
    <property type="project" value="InterPro"/>
</dbReference>
<evidence type="ECO:0000256" key="1">
    <source>
        <dbReference type="SAM" id="SignalP"/>
    </source>
</evidence>
<reference evidence="4" key="1">
    <citation type="journal article" date="2011" name="J. Bacteriol.">
        <title>Complete genome of the cellulolytic ruminal bacterium Ruminococcus albus 7.</title>
        <authorList>
            <person name="Suen G."/>
            <person name="Stevenson D.M."/>
            <person name="Bruce D.C."/>
            <person name="Chertkov O."/>
            <person name="Copeland A."/>
            <person name="Cheng J.F."/>
            <person name="Detter C."/>
            <person name="Detter J.C."/>
            <person name="Goodwin L.A."/>
            <person name="Han C.S."/>
            <person name="Hauser L.J."/>
            <person name="Ivanova N.N."/>
            <person name="Kyrpides N.C."/>
            <person name="Land M.L."/>
            <person name="Lapidus A."/>
            <person name="Lucas S."/>
            <person name="Ovchinnikova G."/>
            <person name="Pitluck S."/>
            <person name="Tapia R."/>
            <person name="Woyke T."/>
            <person name="Boyum J."/>
            <person name="Mead D."/>
            <person name="Weimer P.J."/>
        </authorList>
    </citation>
    <scope>NUCLEOTIDE SEQUENCE [LARGE SCALE GENOMIC DNA]</scope>
    <source>
        <strain evidence="4">ATCC 27210 / DSM 20455 / JCM 14654 / NCDO 2250 / 7</strain>
        <plasmid evidence="4">pRUMAL01</plasmid>
    </source>
</reference>
<dbReference type="Pfam" id="PF13306">
    <property type="entry name" value="LRR_5"/>
    <property type="match status" value="1"/>
</dbReference>
<keyword evidence="3" id="KW-0614">Plasmid</keyword>
<dbReference type="eggNOG" id="COG5279">
    <property type="taxonomic scope" value="Bacteria"/>
</dbReference>
<dbReference type="PANTHER" id="PTHR45661">
    <property type="entry name" value="SURFACE ANTIGEN"/>
    <property type="match status" value="1"/>
</dbReference>
<evidence type="ECO:0000313" key="4">
    <source>
        <dbReference type="Proteomes" id="UP000006919"/>
    </source>
</evidence>
<dbReference type="InterPro" id="IPR053139">
    <property type="entry name" value="Surface_bspA-like"/>
</dbReference>
<dbReference type="InterPro" id="IPR032675">
    <property type="entry name" value="LRR_dom_sf"/>
</dbReference>
<dbReference type="AlphaFoldDB" id="E6UK08"/>
<feature type="signal peptide" evidence="1">
    <location>
        <begin position="1"/>
        <end position="26"/>
    </location>
</feature>
<dbReference type="Pfam" id="PF00404">
    <property type="entry name" value="Dockerin_1"/>
    <property type="match status" value="1"/>
</dbReference>
<dbReference type="SUPFAM" id="SSF63446">
    <property type="entry name" value="Type I dockerin domain"/>
    <property type="match status" value="1"/>
</dbReference>
<dbReference type="InterPro" id="IPR038765">
    <property type="entry name" value="Papain-like_cys_pep_sf"/>
</dbReference>
<dbReference type="Gene3D" id="3.80.10.10">
    <property type="entry name" value="Ribonuclease Inhibitor"/>
    <property type="match status" value="4"/>
</dbReference>
<evidence type="ECO:0000259" key="2">
    <source>
        <dbReference type="Pfam" id="PF01841"/>
    </source>
</evidence>
<gene>
    <name evidence="3" type="ordered locus">Rumal_3563</name>
</gene>
<organism evidence="3 4">
    <name type="scientific">Ruminococcus albus (strain ATCC 27210 / DSM 20455 / JCM 14654 / NCDO 2250 / 7)</name>
    <dbReference type="NCBI Taxonomy" id="697329"/>
    <lineage>
        <taxon>Bacteria</taxon>
        <taxon>Bacillati</taxon>
        <taxon>Bacillota</taxon>
        <taxon>Clostridia</taxon>
        <taxon>Eubacteriales</taxon>
        <taxon>Oscillospiraceae</taxon>
        <taxon>Ruminococcus</taxon>
    </lineage>
</organism>
<keyword evidence="1" id="KW-0732">Signal</keyword>
<evidence type="ECO:0000313" key="3">
    <source>
        <dbReference type="EMBL" id="ADU24004.1"/>
    </source>
</evidence>
<dbReference type="InterPro" id="IPR026906">
    <property type="entry name" value="LRR_5"/>
</dbReference>
<dbReference type="Proteomes" id="UP000006919">
    <property type="component" value="Plasmid pRUMAL01"/>
</dbReference>
<accession>E6UK08</accession>
<protein>
    <submittedName>
        <fullName evidence="3">Transglutaminase domain-containing protein</fullName>
    </submittedName>
</protein>
<dbReference type="eggNOG" id="COG4886">
    <property type="taxonomic scope" value="Bacteria"/>
</dbReference>
<dbReference type="InterPro" id="IPR036439">
    <property type="entry name" value="Dockerin_dom_sf"/>
</dbReference>
<dbReference type="OrthoDB" id="1815689at2"/>
<dbReference type="HOGENOM" id="CLU_422038_0_0_9"/>
<proteinExistence type="predicted"/>
<dbReference type="Gene3D" id="1.10.1330.10">
    <property type="entry name" value="Dockerin domain"/>
    <property type="match status" value="1"/>
</dbReference>
<dbReference type="InterPro" id="IPR002931">
    <property type="entry name" value="Transglutaminase-like"/>
</dbReference>
<dbReference type="GO" id="GO:0000272">
    <property type="term" value="P:polysaccharide catabolic process"/>
    <property type="evidence" value="ECO:0007669"/>
    <property type="project" value="InterPro"/>
</dbReference>
<name>E6UK08_RUMA7</name>
<dbReference type="Gene3D" id="3.10.620.30">
    <property type="match status" value="1"/>
</dbReference>